<evidence type="ECO:0000259" key="8">
    <source>
        <dbReference type="Pfam" id="PF18117"/>
    </source>
</evidence>
<name>A0AAN7ED76_QUERU</name>
<evidence type="ECO:0000313" key="9">
    <source>
        <dbReference type="EMBL" id="KAK4568468.1"/>
    </source>
</evidence>
<dbReference type="GO" id="GO:0006952">
    <property type="term" value="P:defense response"/>
    <property type="evidence" value="ECO:0007669"/>
    <property type="project" value="UniProtKB-KW"/>
</dbReference>
<comment type="subcellular location">
    <subcellularLocation>
        <location evidence="2">Cytoplasm</location>
    </subcellularLocation>
    <subcellularLocation>
        <location evidence="1">Nucleus</location>
    </subcellularLocation>
</comment>
<organism evidence="9 10">
    <name type="scientific">Quercus rubra</name>
    <name type="common">Northern red oak</name>
    <name type="synonym">Quercus borealis</name>
    <dbReference type="NCBI Taxonomy" id="3512"/>
    <lineage>
        <taxon>Eukaryota</taxon>
        <taxon>Viridiplantae</taxon>
        <taxon>Streptophyta</taxon>
        <taxon>Embryophyta</taxon>
        <taxon>Tracheophyta</taxon>
        <taxon>Spermatophyta</taxon>
        <taxon>Magnoliopsida</taxon>
        <taxon>eudicotyledons</taxon>
        <taxon>Gunneridae</taxon>
        <taxon>Pentapetalae</taxon>
        <taxon>rosids</taxon>
        <taxon>fabids</taxon>
        <taxon>Fagales</taxon>
        <taxon>Fagaceae</taxon>
        <taxon>Quercus</taxon>
    </lineage>
</organism>
<gene>
    <name evidence="9" type="ORF">RGQ29_004035</name>
</gene>
<dbReference type="InterPro" id="IPR002921">
    <property type="entry name" value="Fungal_lipase-type"/>
</dbReference>
<dbReference type="InterPro" id="IPR029058">
    <property type="entry name" value="AB_hydrolase_fold"/>
</dbReference>
<sequence length="626" mass="71939">MASLNLEENIEIDTELIKKAYSLAVKAHSKSSEKAYNVEGSRRSSDPIIFSFSGCWSENGWYDGEPFGVTEINLPLLFPSLRSIGVNENALVNKAFLQRFVDKILGNSNFDREVQKAVKENKQILFTGHSSGGSIANLATIWFLEKYLRSDSPDNYKISPSSPLCVTFGCPLTGNHIFSHTLRRENWARYFIHFVMRYDIVPRILLAPISSIKLEFQKVFEFLNAKSVNLAHASIDTFDASNFYMKVMKNASSVVSHAACNLMGNTNLLLETVSNFIPLSPYKPFGTYVFCTGNGKLVILRNPDAVLQLLFYSSQLCTEEECADIAQRSLQQHFGYENELQDSFQMLNEVYLEPLEQIPLSSDSTSSDIATINSALNDLGLSTRARLCLCAARELEKRKIGNKESIDLKKPDIERAMKFLEEDYQLNGRHRGLGCYDAFKLHETPKDFEANVKRLELAGIWDEIIEMLKRYELPDTFEGLIDWVLLGTRYRRLVEPLDIANYYRHLKNEDTKAYMIRGRPKRYRFTQRWREHADRNKIPAESSGESCFWAEVEELRIKISSQGFEPIKKEVLQLEDQVLDWINNNKLDRDVLLEKSTFKKWWEDLPREHKLTSCIKDLMVVVGRSP</sequence>
<dbReference type="InterPro" id="IPR041266">
    <property type="entry name" value="EDS1_EP"/>
</dbReference>
<dbReference type="EMBL" id="JAXUIC010000010">
    <property type="protein sequence ID" value="KAK4568468.1"/>
    <property type="molecule type" value="Genomic_DNA"/>
</dbReference>
<dbReference type="Gene3D" id="3.40.50.1820">
    <property type="entry name" value="alpha/beta hydrolase"/>
    <property type="match status" value="1"/>
</dbReference>
<dbReference type="GO" id="GO:0006629">
    <property type="term" value="P:lipid metabolic process"/>
    <property type="evidence" value="ECO:0007669"/>
    <property type="project" value="InterPro"/>
</dbReference>
<evidence type="ECO:0000256" key="3">
    <source>
        <dbReference type="ARBA" id="ARBA00022490"/>
    </source>
</evidence>
<proteinExistence type="predicted"/>
<evidence type="ECO:0000259" key="7">
    <source>
        <dbReference type="Pfam" id="PF01764"/>
    </source>
</evidence>
<evidence type="ECO:0000256" key="1">
    <source>
        <dbReference type="ARBA" id="ARBA00004123"/>
    </source>
</evidence>
<keyword evidence="3" id="KW-0963">Cytoplasm</keyword>
<feature type="domain" description="Fungal lipase-type" evidence="7">
    <location>
        <begin position="89"/>
        <end position="205"/>
    </location>
</feature>
<dbReference type="PANTHER" id="PTHR47090:SF2">
    <property type="entry name" value="PROTEIN EDS1-RELATED"/>
    <property type="match status" value="1"/>
</dbReference>
<dbReference type="GO" id="GO:0005634">
    <property type="term" value="C:nucleus"/>
    <property type="evidence" value="ECO:0007669"/>
    <property type="project" value="UniProtKB-SubCell"/>
</dbReference>
<dbReference type="InterPro" id="IPR044214">
    <property type="entry name" value="EDS1-like"/>
</dbReference>
<dbReference type="GO" id="GO:0005737">
    <property type="term" value="C:cytoplasm"/>
    <property type="evidence" value="ECO:0007669"/>
    <property type="project" value="UniProtKB-SubCell"/>
</dbReference>
<keyword evidence="5" id="KW-0611">Plant defense</keyword>
<keyword evidence="6" id="KW-0539">Nucleus</keyword>
<evidence type="ECO:0000313" key="10">
    <source>
        <dbReference type="Proteomes" id="UP001324115"/>
    </source>
</evidence>
<dbReference type="SUPFAM" id="SSF53474">
    <property type="entry name" value="alpha/beta-Hydrolases"/>
    <property type="match status" value="1"/>
</dbReference>
<dbReference type="GO" id="GO:0016787">
    <property type="term" value="F:hydrolase activity"/>
    <property type="evidence" value="ECO:0007669"/>
    <property type="project" value="UniProtKB-KW"/>
</dbReference>
<feature type="domain" description="EDS1 EP" evidence="8">
    <location>
        <begin position="422"/>
        <end position="616"/>
    </location>
</feature>
<evidence type="ECO:0000256" key="5">
    <source>
        <dbReference type="ARBA" id="ARBA00022821"/>
    </source>
</evidence>
<dbReference type="PANTHER" id="PTHR47090">
    <property type="entry name" value="PROTEIN EDS1-RELATED"/>
    <property type="match status" value="1"/>
</dbReference>
<evidence type="ECO:0000256" key="2">
    <source>
        <dbReference type="ARBA" id="ARBA00004496"/>
    </source>
</evidence>
<reference evidence="9 10" key="1">
    <citation type="journal article" date="2023" name="G3 (Bethesda)">
        <title>A haplotype-resolved chromosome-scale genome for Quercus rubra L. provides insights into the genetics of adaptive traits for red oak species.</title>
        <authorList>
            <person name="Kapoor B."/>
            <person name="Jenkins J."/>
            <person name="Schmutz J."/>
            <person name="Zhebentyayeva T."/>
            <person name="Kuelheim C."/>
            <person name="Coggeshall M."/>
            <person name="Heim C."/>
            <person name="Lasky J.R."/>
            <person name="Leites L."/>
            <person name="Islam-Faridi N."/>
            <person name="Romero-Severson J."/>
            <person name="DeLeo V.L."/>
            <person name="Lucas S.M."/>
            <person name="Lazic D."/>
            <person name="Gailing O."/>
            <person name="Carlson J."/>
            <person name="Staton M."/>
        </authorList>
    </citation>
    <scope>NUCLEOTIDE SEQUENCE [LARGE SCALE GENOMIC DNA]</scope>
    <source>
        <strain evidence="9">Pseudo-F2</strain>
    </source>
</reference>
<keyword evidence="4" id="KW-0378">Hydrolase</keyword>
<evidence type="ECO:0008006" key="11">
    <source>
        <dbReference type="Google" id="ProtNLM"/>
    </source>
</evidence>
<comment type="caution">
    <text evidence="9">The sequence shown here is derived from an EMBL/GenBank/DDBJ whole genome shotgun (WGS) entry which is preliminary data.</text>
</comment>
<dbReference type="Pfam" id="PF01764">
    <property type="entry name" value="Lipase_3"/>
    <property type="match status" value="1"/>
</dbReference>
<protein>
    <recommendedName>
        <fullName evidence="11">Enhanced disease susceptibility 1 protein</fullName>
    </recommendedName>
</protein>
<keyword evidence="10" id="KW-1185">Reference proteome</keyword>
<dbReference type="Pfam" id="PF18117">
    <property type="entry name" value="EDS1_EP"/>
    <property type="match status" value="1"/>
</dbReference>
<accession>A0AAN7ED76</accession>
<dbReference type="Proteomes" id="UP001324115">
    <property type="component" value="Unassembled WGS sequence"/>
</dbReference>
<evidence type="ECO:0000256" key="4">
    <source>
        <dbReference type="ARBA" id="ARBA00022801"/>
    </source>
</evidence>
<dbReference type="AlphaFoldDB" id="A0AAN7ED76"/>
<evidence type="ECO:0000256" key="6">
    <source>
        <dbReference type="ARBA" id="ARBA00023242"/>
    </source>
</evidence>